<sequence length="440" mass="50035">MAEAGRRVQPNVPRSTVSSIIQTFRRENRLGRQPRVGGRGKLLNEQQEREICNMVIANNAITLRQIRDAILQDNHIFQNINTISISTIDRVLKNHQMTMKQIYKVPFERNSDRVKELRYQYVNRIMALEGHETPHILVFVDEAGFNLAKGRRRGRNIIGHRATVDVPGQRGGNITMCAAISENGVATHIPSLGPYNTHKLLIFLDRLYTDFIPENERGVIGPHLPIYVIVWDNVNFHHSPLIRGWFATHPRTVMEFLPPYSPFLNPIEEFFSAWRWRVYEHHAQDQPSLLHAMDAACDDITGDQCRGWLRHGRRFFPRCIARESIRCDVDENLWPDGQQRVNNQEGEDSGQERENEADSSLADHQTIRTGADGVTHHPTCRSPQSPQATRSFCVSGSTPATCQVHQLPGPLKLASPSVPRPGDEECHPSSSLNLTERISL</sequence>
<dbReference type="InterPro" id="IPR047655">
    <property type="entry name" value="Transpos_IS630-like"/>
</dbReference>
<comment type="caution">
    <text evidence="3">The sequence shown here is derived from an EMBL/GenBank/DDBJ whole genome shotgun (WGS) entry which is preliminary data.</text>
</comment>
<feature type="compositionally biased region" description="Polar residues" evidence="1">
    <location>
        <begin position="428"/>
        <end position="440"/>
    </location>
</feature>
<dbReference type="Proteomes" id="UP000830375">
    <property type="component" value="Unassembled WGS sequence"/>
</dbReference>
<proteinExistence type="predicted"/>
<reference evidence="3 4" key="1">
    <citation type="submission" date="2022-01" db="EMBL/GenBank/DDBJ databases">
        <title>A high-quality chromosome-level genome assembly of rohu carp, Labeo rohita.</title>
        <authorList>
            <person name="Arick M.A. II"/>
            <person name="Hsu C.-Y."/>
            <person name="Magbanua Z."/>
            <person name="Pechanova O."/>
            <person name="Grover C."/>
            <person name="Miller E."/>
            <person name="Thrash A."/>
            <person name="Ezzel L."/>
            <person name="Alam S."/>
            <person name="Benzie J."/>
            <person name="Hamilton M."/>
            <person name="Karsi A."/>
            <person name="Lawrence M.L."/>
            <person name="Peterson D.G."/>
        </authorList>
    </citation>
    <scope>NUCLEOTIDE SEQUENCE [LARGE SCALE GENOMIC DNA]</scope>
    <source>
        <strain evidence="4">BAU-BD-2019</strain>
        <tissue evidence="3">Blood</tissue>
    </source>
</reference>
<protein>
    <submittedName>
        <fullName evidence="3">Paired box protein Pax-6</fullName>
    </submittedName>
</protein>
<feature type="region of interest" description="Disordered" evidence="1">
    <location>
        <begin position="335"/>
        <end position="392"/>
    </location>
</feature>
<dbReference type="InterPro" id="IPR009057">
    <property type="entry name" value="Homeodomain-like_sf"/>
</dbReference>
<dbReference type="Pfam" id="PF13358">
    <property type="entry name" value="DDE_3"/>
    <property type="match status" value="1"/>
</dbReference>
<gene>
    <name evidence="3" type="ORF">H4Q32_008254</name>
</gene>
<dbReference type="PANTHER" id="PTHR46564">
    <property type="entry name" value="TRANSPOSASE"/>
    <property type="match status" value="1"/>
</dbReference>
<feature type="domain" description="Tc1-like transposase DDE" evidence="2">
    <location>
        <begin position="137"/>
        <end position="286"/>
    </location>
</feature>
<dbReference type="EMBL" id="JACTAM010000009">
    <property type="protein sequence ID" value="KAI2660633.1"/>
    <property type="molecule type" value="Genomic_DNA"/>
</dbReference>
<dbReference type="PANTHER" id="PTHR46564:SF1">
    <property type="entry name" value="TRANSPOSASE"/>
    <property type="match status" value="1"/>
</dbReference>
<name>A0ABQ8MCR3_LABRO</name>
<dbReference type="NCBIfam" id="NF033545">
    <property type="entry name" value="transpos_IS630"/>
    <property type="match status" value="1"/>
</dbReference>
<evidence type="ECO:0000313" key="4">
    <source>
        <dbReference type="Proteomes" id="UP000830375"/>
    </source>
</evidence>
<organism evidence="3 4">
    <name type="scientific">Labeo rohita</name>
    <name type="common">Indian major carp</name>
    <name type="synonym">Cyprinus rohita</name>
    <dbReference type="NCBI Taxonomy" id="84645"/>
    <lineage>
        <taxon>Eukaryota</taxon>
        <taxon>Metazoa</taxon>
        <taxon>Chordata</taxon>
        <taxon>Craniata</taxon>
        <taxon>Vertebrata</taxon>
        <taxon>Euteleostomi</taxon>
        <taxon>Actinopterygii</taxon>
        <taxon>Neopterygii</taxon>
        <taxon>Teleostei</taxon>
        <taxon>Ostariophysi</taxon>
        <taxon>Cypriniformes</taxon>
        <taxon>Cyprinidae</taxon>
        <taxon>Labeoninae</taxon>
        <taxon>Labeonini</taxon>
        <taxon>Labeo</taxon>
    </lineage>
</organism>
<dbReference type="Gene3D" id="3.30.420.10">
    <property type="entry name" value="Ribonuclease H-like superfamily/Ribonuclease H"/>
    <property type="match status" value="1"/>
</dbReference>
<feature type="compositionally biased region" description="Polar residues" evidence="1">
    <location>
        <begin position="381"/>
        <end position="392"/>
    </location>
</feature>
<dbReference type="SUPFAM" id="SSF46689">
    <property type="entry name" value="Homeodomain-like"/>
    <property type="match status" value="1"/>
</dbReference>
<evidence type="ECO:0000313" key="3">
    <source>
        <dbReference type="EMBL" id="KAI2660633.1"/>
    </source>
</evidence>
<dbReference type="InterPro" id="IPR038717">
    <property type="entry name" value="Tc1-like_DDE_dom"/>
</dbReference>
<evidence type="ECO:0000256" key="1">
    <source>
        <dbReference type="SAM" id="MobiDB-lite"/>
    </source>
</evidence>
<dbReference type="InterPro" id="IPR036397">
    <property type="entry name" value="RNaseH_sf"/>
</dbReference>
<accession>A0ABQ8MCR3</accession>
<keyword evidence="4" id="KW-1185">Reference proteome</keyword>
<feature type="region of interest" description="Disordered" evidence="1">
    <location>
        <begin position="413"/>
        <end position="440"/>
    </location>
</feature>
<evidence type="ECO:0000259" key="2">
    <source>
        <dbReference type="Pfam" id="PF13358"/>
    </source>
</evidence>